<proteinExistence type="predicted"/>
<reference evidence="2 3" key="1">
    <citation type="submission" date="2016-10" db="EMBL/GenBank/DDBJ databases">
        <authorList>
            <person name="de Groot N.N."/>
        </authorList>
    </citation>
    <scope>NUCLEOTIDE SEQUENCE [LARGE SCALE GENOMIC DNA]</scope>
    <source>
        <strain evidence="2 3">R5</strain>
    </source>
</reference>
<dbReference type="EMBL" id="FMZW01000018">
    <property type="protein sequence ID" value="SDE00499.1"/>
    <property type="molecule type" value="Genomic_DNA"/>
</dbReference>
<dbReference type="Proteomes" id="UP000199245">
    <property type="component" value="Unassembled WGS sequence"/>
</dbReference>
<organism evidence="2 3">
    <name type="scientific">Bradyrhizobium brasilense</name>
    <dbReference type="NCBI Taxonomy" id="1419277"/>
    <lineage>
        <taxon>Bacteria</taxon>
        <taxon>Pseudomonadati</taxon>
        <taxon>Pseudomonadota</taxon>
        <taxon>Alphaproteobacteria</taxon>
        <taxon>Hyphomicrobiales</taxon>
        <taxon>Nitrobacteraceae</taxon>
        <taxon>Bradyrhizobium</taxon>
    </lineage>
</organism>
<name>A0A1G6ZCW8_9BRAD</name>
<sequence length="280" mass="31197">MYGRIVGASDQSASGSQAEWEEAGDSSRFSEAVAGMDPGESSSMTRYTLTSSPPIIEIINRSSFMDGVKRYLGSDIMQIASNPEEYSDFVSEKAERAATVAGSYASTYDDPNKQAKFYSYQLGDESVGLLRAGGPATIKGERFLRQFGRSDVTSVVDLRITHPLVENAGDILLEHQLRMDGKYPLVLSRPAVEGMEPRLAEMGFVHFGRNYWVLDPHEHPEVWTKNENDQWQRTDKPTKYLSNSDGNDVGNFETVSSDDDPAFYLERAMERMGLTQDDSE</sequence>
<dbReference type="RefSeq" id="WP_233442987.1">
    <property type="nucleotide sequence ID" value="NZ_FMZW01000018.1"/>
</dbReference>
<evidence type="ECO:0000313" key="3">
    <source>
        <dbReference type="Proteomes" id="UP000199245"/>
    </source>
</evidence>
<feature type="compositionally biased region" description="Low complexity" evidence="1">
    <location>
        <begin position="7"/>
        <end position="18"/>
    </location>
</feature>
<gene>
    <name evidence="2" type="ORF">SAMN05216337_101845</name>
</gene>
<feature type="region of interest" description="Disordered" evidence="1">
    <location>
        <begin position="1"/>
        <end position="47"/>
    </location>
</feature>
<protein>
    <recommendedName>
        <fullName evidence="4">Host specificity protein</fullName>
    </recommendedName>
</protein>
<evidence type="ECO:0008006" key="4">
    <source>
        <dbReference type="Google" id="ProtNLM"/>
    </source>
</evidence>
<dbReference type="AlphaFoldDB" id="A0A1G6ZCW8"/>
<accession>A0A1G6ZCW8</accession>
<feature type="region of interest" description="Disordered" evidence="1">
    <location>
        <begin position="236"/>
        <end position="257"/>
    </location>
</feature>
<evidence type="ECO:0000256" key="1">
    <source>
        <dbReference type="SAM" id="MobiDB-lite"/>
    </source>
</evidence>
<evidence type="ECO:0000313" key="2">
    <source>
        <dbReference type="EMBL" id="SDE00499.1"/>
    </source>
</evidence>